<organism evidence="2 3">
    <name type="scientific">Periconia macrospinosa</name>
    <dbReference type="NCBI Taxonomy" id="97972"/>
    <lineage>
        <taxon>Eukaryota</taxon>
        <taxon>Fungi</taxon>
        <taxon>Dikarya</taxon>
        <taxon>Ascomycota</taxon>
        <taxon>Pezizomycotina</taxon>
        <taxon>Dothideomycetes</taxon>
        <taxon>Pleosporomycetidae</taxon>
        <taxon>Pleosporales</taxon>
        <taxon>Massarineae</taxon>
        <taxon>Periconiaceae</taxon>
        <taxon>Periconia</taxon>
    </lineage>
</organism>
<evidence type="ECO:0000313" key="2">
    <source>
        <dbReference type="EMBL" id="PVI04245.1"/>
    </source>
</evidence>
<sequence>MRSSKLFPLAKKASAEEARDKSGLTKIQWDRFYIITKDEANRVVQTNISWTWPRVPANVKVQIIDLVNTALRNESIPEVGEDVLEWRMSIAIRDSRHNLCK</sequence>
<evidence type="ECO:0000313" key="3">
    <source>
        <dbReference type="Proteomes" id="UP000244855"/>
    </source>
</evidence>
<dbReference type="AlphaFoldDB" id="A0A2V1E4B6"/>
<gene>
    <name evidence="2" type="ORF">DM02DRAFT_586458</name>
</gene>
<protein>
    <submittedName>
        <fullName evidence="2">Uncharacterized protein</fullName>
    </submittedName>
</protein>
<evidence type="ECO:0000256" key="1">
    <source>
        <dbReference type="SAM" id="MobiDB-lite"/>
    </source>
</evidence>
<dbReference type="EMBL" id="KZ805323">
    <property type="protein sequence ID" value="PVI04245.1"/>
    <property type="molecule type" value="Genomic_DNA"/>
</dbReference>
<dbReference type="OrthoDB" id="3799196at2759"/>
<accession>A0A2V1E4B6</accession>
<keyword evidence="3" id="KW-1185">Reference proteome</keyword>
<reference evidence="2 3" key="1">
    <citation type="journal article" date="2018" name="Sci. Rep.">
        <title>Comparative genomics provides insights into the lifestyle and reveals functional heterogeneity of dark septate endophytic fungi.</title>
        <authorList>
            <person name="Knapp D.G."/>
            <person name="Nemeth J.B."/>
            <person name="Barry K."/>
            <person name="Hainaut M."/>
            <person name="Henrissat B."/>
            <person name="Johnson J."/>
            <person name="Kuo A."/>
            <person name="Lim J.H.P."/>
            <person name="Lipzen A."/>
            <person name="Nolan M."/>
            <person name="Ohm R.A."/>
            <person name="Tamas L."/>
            <person name="Grigoriev I.V."/>
            <person name="Spatafora J.W."/>
            <person name="Nagy L.G."/>
            <person name="Kovacs G.M."/>
        </authorList>
    </citation>
    <scope>NUCLEOTIDE SEQUENCE [LARGE SCALE GENOMIC DNA]</scope>
    <source>
        <strain evidence="2 3">DSE2036</strain>
    </source>
</reference>
<name>A0A2V1E4B6_9PLEO</name>
<proteinExistence type="predicted"/>
<feature type="region of interest" description="Disordered" evidence="1">
    <location>
        <begin position="1"/>
        <end position="21"/>
    </location>
</feature>
<dbReference type="Proteomes" id="UP000244855">
    <property type="component" value="Unassembled WGS sequence"/>
</dbReference>